<dbReference type="Pfam" id="PF09472">
    <property type="entry name" value="MtrF"/>
    <property type="match status" value="1"/>
</dbReference>
<dbReference type="EC" id="7.2.1.4" evidence="10"/>
<keyword evidence="5 10" id="KW-0812">Transmembrane</keyword>
<comment type="subunit">
    <text evidence="10">The complex is composed of 8 subunits; MtrA, MtrB, MtrC, MtrD, MtrE, MtrF, MtrG and MtrH.</text>
</comment>
<dbReference type="PATRIC" id="fig|55758.3.peg.1559"/>
<keyword evidence="6 10" id="KW-1278">Translocase</keyword>
<comment type="similarity">
    <text evidence="10">Belongs to the MtrF family.</text>
</comment>
<dbReference type="OrthoDB" id="74731at2157"/>
<organism evidence="12 13">
    <name type="scientific">Methanobrevibacter filiformis</name>
    <dbReference type="NCBI Taxonomy" id="55758"/>
    <lineage>
        <taxon>Archaea</taxon>
        <taxon>Methanobacteriati</taxon>
        <taxon>Methanobacteriota</taxon>
        <taxon>Methanomada group</taxon>
        <taxon>Methanobacteria</taxon>
        <taxon>Methanobacteriales</taxon>
        <taxon>Methanobacteriaceae</taxon>
        <taxon>Methanobrevibacter</taxon>
    </lineage>
</organism>
<evidence type="ECO:0000256" key="6">
    <source>
        <dbReference type="ARBA" id="ARBA00022967"/>
    </source>
</evidence>
<evidence type="ECO:0000313" key="13">
    <source>
        <dbReference type="Proteomes" id="UP000077066"/>
    </source>
</evidence>
<dbReference type="Proteomes" id="UP000077066">
    <property type="component" value="Unassembled WGS sequence"/>
</dbReference>
<evidence type="ECO:0000256" key="8">
    <source>
        <dbReference type="ARBA" id="ARBA00022994"/>
    </source>
</evidence>
<proteinExistence type="inferred from homology"/>
<dbReference type="GO" id="GO:0006730">
    <property type="term" value="P:one-carbon metabolic process"/>
    <property type="evidence" value="ECO:0007669"/>
    <property type="project" value="UniProtKB-UniRule"/>
</dbReference>
<keyword evidence="8 10" id="KW-0484">Methanogenesis</keyword>
<feature type="transmembrane region" description="Helical" evidence="10">
    <location>
        <begin position="44"/>
        <end position="63"/>
    </location>
</feature>
<evidence type="ECO:0000256" key="9">
    <source>
        <dbReference type="ARBA" id="ARBA00023136"/>
    </source>
</evidence>
<dbReference type="RefSeq" id="WP_066973003.1">
    <property type="nucleotide sequence ID" value="NZ_LWMT01000244.1"/>
</dbReference>
<evidence type="ECO:0000256" key="7">
    <source>
        <dbReference type="ARBA" id="ARBA00022989"/>
    </source>
</evidence>
<name>A0A162FL45_9EURY</name>
<keyword evidence="3 10" id="KW-0489">Methyltransferase</keyword>
<dbReference type="AlphaFoldDB" id="A0A162FL45"/>
<feature type="domain" description="Tetrahydromethanopterin S-methyltransferase F subunit" evidence="11">
    <location>
        <begin position="1"/>
        <end position="63"/>
    </location>
</feature>
<keyword evidence="1 10" id="KW-1003">Cell membrane</keyword>
<keyword evidence="7 10" id="KW-1133">Transmembrane helix</keyword>
<accession>A0A162FL45</accession>
<comment type="pathway">
    <text evidence="10">One-carbon metabolism; methanogenesis from CO(2); methyl-coenzyme M from 5,10-methylene-5,6,7,8-tetrahydromethanopterin: step 2/2.</text>
</comment>
<protein>
    <recommendedName>
        <fullName evidence="10">Tetrahydromethanopterin S-methyltransferase subunit F</fullName>
        <ecNumber evidence="10">7.2.1.4</ecNumber>
    </recommendedName>
    <alternativeName>
        <fullName evidence="10">N5-methyltetrahydromethanopterin--coenzyme M methyltransferase subunit F</fullName>
    </alternativeName>
</protein>
<comment type="caution">
    <text evidence="12">The sequence shown here is derived from an EMBL/GenBank/DDBJ whole genome shotgun (WGS) entry which is preliminary data.</text>
</comment>
<comment type="function">
    <text evidence="10">Part of a complex that catalyzes the formation of methyl-coenzyme M and tetrahydromethanopterin from coenzyme M and methyl-tetrahydromethanopterin. This is an energy-conserving, sodium-ion translocating step.</text>
</comment>
<gene>
    <name evidence="10" type="primary">mtrF</name>
    <name evidence="12" type="ORF">MBFIL_13730</name>
</gene>
<dbReference type="InterPro" id="IPR013347">
    <property type="entry name" value="MeTrfase_F_su"/>
</dbReference>
<dbReference type="GO" id="GO:0019386">
    <property type="term" value="P:methanogenesis, from carbon dioxide"/>
    <property type="evidence" value="ECO:0007669"/>
    <property type="project" value="UniProtKB-UniRule"/>
</dbReference>
<comment type="subcellular location">
    <subcellularLocation>
        <location evidence="10">Cell membrane</location>
        <topology evidence="10">Single-pass membrane protein</topology>
    </subcellularLocation>
</comment>
<reference evidence="12 13" key="1">
    <citation type="submission" date="2016-04" db="EMBL/GenBank/DDBJ databases">
        <title>Genome sequence of Methanobrevibacter filiformis DSM 11501.</title>
        <authorList>
            <person name="Poehlein A."/>
            <person name="Seedorf H."/>
            <person name="Daniel R."/>
        </authorList>
    </citation>
    <scope>NUCLEOTIDE SEQUENCE [LARGE SCALE GENOMIC DNA]</scope>
    <source>
        <strain evidence="12 13">DSM 11501</strain>
    </source>
</reference>
<evidence type="ECO:0000256" key="2">
    <source>
        <dbReference type="ARBA" id="ARBA00022563"/>
    </source>
</evidence>
<dbReference type="NCBIfam" id="NF009776">
    <property type="entry name" value="PRK13275.1"/>
    <property type="match status" value="1"/>
</dbReference>
<evidence type="ECO:0000256" key="3">
    <source>
        <dbReference type="ARBA" id="ARBA00022603"/>
    </source>
</evidence>
<dbReference type="HAMAP" id="MF_01099">
    <property type="entry name" value="MtrF"/>
    <property type="match status" value="1"/>
</dbReference>
<dbReference type="NCBIfam" id="TIGR02507">
    <property type="entry name" value="MtrF"/>
    <property type="match status" value="1"/>
</dbReference>
<dbReference type="EMBL" id="LWMT01000244">
    <property type="protein sequence ID" value="KZX11650.1"/>
    <property type="molecule type" value="Genomic_DNA"/>
</dbReference>
<evidence type="ECO:0000256" key="10">
    <source>
        <dbReference type="HAMAP-Rule" id="MF_01099"/>
    </source>
</evidence>
<evidence type="ECO:0000313" key="12">
    <source>
        <dbReference type="EMBL" id="KZX11650.1"/>
    </source>
</evidence>
<dbReference type="UniPathway" id="UPA00640">
    <property type="reaction ID" value="UER00698"/>
</dbReference>
<dbReference type="InterPro" id="IPR011307">
    <property type="entry name" value="MeTrfase_F"/>
</dbReference>
<comment type="catalytic activity">
    <reaction evidence="10">
        <text>5-methyl-5,6,7,8-tetrahydromethanopterin + coenzyme M + 2 Na(+)(in) = 5,6,7,8-tetrahydromethanopterin + methyl-coenzyme M + 2 Na(+)(out)</text>
        <dbReference type="Rhea" id="RHEA:53492"/>
        <dbReference type="ChEBI" id="CHEBI:29101"/>
        <dbReference type="ChEBI" id="CHEBI:58103"/>
        <dbReference type="ChEBI" id="CHEBI:58116"/>
        <dbReference type="ChEBI" id="CHEBI:58286"/>
        <dbReference type="ChEBI" id="CHEBI:58319"/>
        <dbReference type="EC" id="7.2.1.4"/>
    </reaction>
</comment>
<evidence type="ECO:0000259" key="11">
    <source>
        <dbReference type="Pfam" id="PF09472"/>
    </source>
</evidence>
<dbReference type="GO" id="GO:0005886">
    <property type="term" value="C:plasma membrane"/>
    <property type="evidence" value="ECO:0007669"/>
    <property type="project" value="UniProtKB-SubCell"/>
</dbReference>
<evidence type="ECO:0000256" key="1">
    <source>
        <dbReference type="ARBA" id="ARBA00022475"/>
    </source>
</evidence>
<keyword evidence="4 10" id="KW-0808">Transferase</keyword>
<dbReference type="GO" id="GO:0032259">
    <property type="term" value="P:methylation"/>
    <property type="evidence" value="ECO:0007669"/>
    <property type="project" value="UniProtKB-KW"/>
</dbReference>
<evidence type="ECO:0000256" key="5">
    <source>
        <dbReference type="ARBA" id="ARBA00022692"/>
    </source>
</evidence>
<sequence>MVKFSNKPNVRGIKSVTEDTKYKSQLIGREGRLFAGLISTRVTGITYGLLIAFVLVVVIPFLVKLVA</sequence>
<dbReference type="STRING" id="55758.MBFIL_13730"/>
<keyword evidence="2 10" id="KW-0554">One-carbon metabolism</keyword>
<keyword evidence="13" id="KW-1185">Reference proteome</keyword>
<dbReference type="GO" id="GO:0030269">
    <property type="term" value="F:tetrahydromethanopterin S-methyltransferase activity"/>
    <property type="evidence" value="ECO:0007669"/>
    <property type="project" value="UniProtKB-UniRule"/>
</dbReference>
<evidence type="ECO:0000256" key="4">
    <source>
        <dbReference type="ARBA" id="ARBA00022679"/>
    </source>
</evidence>
<keyword evidence="9 10" id="KW-0472">Membrane</keyword>